<evidence type="ECO:0000313" key="1">
    <source>
        <dbReference type="EMBL" id="MPC37745.1"/>
    </source>
</evidence>
<protein>
    <submittedName>
        <fullName evidence="1">Uncharacterized protein</fullName>
    </submittedName>
</protein>
<proteinExistence type="predicted"/>
<dbReference type="Proteomes" id="UP000324222">
    <property type="component" value="Unassembled WGS sequence"/>
</dbReference>
<organism evidence="1 2">
    <name type="scientific">Portunus trituberculatus</name>
    <name type="common">Swimming crab</name>
    <name type="synonym">Neptunus trituberculatus</name>
    <dbReference type="NCBI Taxonomy" id="210409"/>
    <lineage>
        <taxon>Eukaryota</taxon>
        <taxon>Metazoa</taxon>
        <taxon>Ecdysozoa</taxon>
        <taxon>Arthropoda</taxon>
        <taxon>Crustacea</taxon>
        <taxon>Multicrustacea</taxon>
        <taxon>Malacostraca</taxon>
        <taxon>Eumalacostraca</taxon>
        <taxon>Eucarida</taxon>
        <taxon>Decapoda</taxon>
        <taxon>Pleocyemata</taxon>
        <taxon>Brachyura</taxon>
        <taxon>Eubrachyura</taxon>
        <taxon>Portunoidea</taxon>
        <taxon>Portunidae</taxon>
        <taxon>Portuninae</taxon>
        <taxon>Portunus</taxon>
    </lineage>
</organism>
<dbReference type="AlphaFoldDB" id="A0A5B7EWB9"/>
<evidence type="ECO:0000313" key="2">
    <source>
        <dbReference type="Proteomes" id="UP000324222"/>
    </source>
</evidence>
<accession>A0A5B7EWB9</accession>
<gene>
    <name evidence="1" type="ORF">E2C01_031235</name>
</gene>
<name>A0A5B7EWB9_PORTR</name>
<keyword evidence="2" id="KW-1185">Reference proteome</keyword>
<sequence length="116" mass="13411">MASERKPKKNEMIKDHTAVFSLVLQVQCLGGALKKELWGLGILVGFSVYNMSVVRVTEEHQWWQRRDGEMKCCINHRRGRQRPLASSLLQRPAVRQEHRLDHHSKGQISLDFGTFS</sequence>
<dbReference type="EMBL" id="VSRR010003871">
    <property type="protein sequence ID" value="MPC37745.1"/>
    <property type="molecule type" value="Genomic_DNA"/>
</dbReference>
<comment type="caution">
    <text evidence="1">The sequence shown here is derived from an EMBL/GenBank/DDBJ whole genome shotgun (WGS) entry which is preliminary data.</text>
</comment>
<reference evidence="1 2" key="1">
    <citation type="submission" date="2019-05" db="EMBL/GenBank/DDBJ databases">
        <title>Another draft genome of Portunus trituberculatus and its Hox gene families provides insights of decapod evolution.</title>
        <authorList>
            <person name="Jeong J.-H."/>
            <person name="Song I."/>
            <person name="Kim S."/>
            <person name="Choi T."/>
            <person name="Kim D."/>
            <person name="Ryu S."/>
            <person name="Kim W."/>
        </authorList>
    </citation>
    <scope>NUCLEOTIDE SEQUENCE [LARGE SCALE GENOMIC DNA]</scope>
    <source>
        <tissue evidence="1">Muscle</tissue>
    </source>
</reference>